<name>A0A2H5N3M9_CITUN</name>
<organism evidence="2 3">
    <name type="scientific">Citrus unshiu</name>
    <name type="common">Satsuma mandarin</name>
    <name type="synonym">Citrus nobilis var. unshiu</name>
    <dbReference type="NCBI Taxonomy" id="55188"/>
    <lineage>
        <taxon>Eukaryota</taxon>
        <taxon>Viridiplantae</taxon>
        <taxon>Streptophyta</taxon>
        <taxon>Embryophyta</taxon>
        <taxon>Tracheophyta</taxon>
        <taxon>Spermatophyta</taxon>
        <taxon>Magnoliopsida</taxon>
        <taxon>eudicotyledons</taxon>
        <taxon>Gunneridae</taxon>
        <taxon>Pentapetalae</taxon>
        <taxon>rosids</taxon>
        <taxon>malvids</taxon>
        <taxon>Sapindales</taxon>
        <taxon>Rutaceae</taxon>
        <taxon>Aurantioideae</taxon>
        <taxon>Citrus</taxon>
    </lineage>
</organism>
<evidence type="ECO:0000259" key="1">
    <source>
        <dbReference type="Pfam" id="PF03478"/>
    </source>
</evidence>
<keyword evidence="3" id="KW-1185">Reference proteome</keyword>
<dbReference type="PANTHER" id="PTHR44259">
    <property type="entry name" value="OS07G0183000 PROTEIN-RELATED"/>
    <property type="match status" value="1"/>
</dbReference>
<evidence type="ECO:0000313" key="2">
    <source>
        <dbReference type="EMBL" id="GAY34849.1"/>
    </source>
</evidence>
<dbReference type="Pfam" id="PF03478">
    <property type="entry name" value="Beta-prop_KIB1-4"/>
    <property type="match status" value="1"/>
</dbReference>
<dbReference type="EMBL" id="BDQV01001785">
    <property type="protein sequence ID" value="GAY34849.1"/>
    <property type="molecule type" value="Genomic_DNA"/>
</dbReference>
<dbReference type="AlphaFoldDB" id="A0A2H5N3M9"/>
<proteinExistence type="predicted"/>
<dbReference type="PANTHER" id="PTHR44259:SF108">
    <property type="entry name" value="F-BOX PROTEIN SKIP23-LIKE"/>
    <property type="match status" value="1"/>
</dbReference>
<reference evidence="2 3" key="1">
    <citation type="journal article" date="2017" name="Front. Genet.">
        <title>Draft sequencing of the heterozygous diploid genome of Satsuma (Citrus unshiu Marc.) using a hybrid assembly approach.</title>
        <authorList>
            <person name="Shimizu T."/>
            <person name="Tanizawa Y."/>
            <person name="Mochizuki T."/>
            <person name="Nagasaki H."/>
            <person name="Yoshioka T."/>
            <person name="Toyoda A."/>
            <person name="Fujiyama A."/>
            <person name="Kaminuma E."/>
            <person name="Nakamura Y."/>
        </authorList>
    </citation>
    <scope>NUCLEOTIDE SEQUENCE [LARGE SCALE GENOMIC DNA]</scope>
    <source>
        <strain evidence="3">cv. Miyagawa wase</strain>
    </source>
</reference>
<gene>
    <name evidence="2" type="ORF">CUMW_277290</name>
</gene>
<feature type="domain" description="KIB1-4 beta-propeller" evidence="1">
    <location>
        <begin position="67"/>
        <end position="333"/>
    </location>
</feature>
<dbReference type="STRING" id="55188.A0A2H5N3M9"/>
<dbReference type="InterPro" id="IPR050942">
    <property type="entry name" value="F-box_BR-signaling"/>
</dbReference>
<sequence length="362" mass="41455">MGNWSELNNDLLIEVAQRLKWLQDLVAFGGVCSSWRFVATVVKLTFNFNRAPWLMLAPEKCTDQRRFFSLSKGMTRQFILPEANGKKCFSSKGWLITIAQDLSMSLLHPFSRRQIKLPHIKTIKNWRDLKTTKMYANFIFKCALSSSPDYSSNYTIVISYVGKLAYARPGDRSWIPIDLNAYYHDIIFYNGLLYAVKTSQVRAFDIRGNNPTVVQEVSSLPGELLRFFPGSWYVAESTGKLLVIVREGSQVNDNWSYGTTRFQVLGLDFLTNTWTEVENLGDRALFLGHNSSFSVDASISHCKANCIYFTDDCVDAYWYIACKGGGKDMGIYDLQEETIEPFFKGDSYNRITPPMWVEKNFI</sequence>
<comment type="caution">
    <text evidence="2">The sequence shown here is derived from an EMBL/GenBank/DDBJ whole genome shotgun (WGS) entry which is preliminary data.</text>
</comment>
<protein>
    <recommendedName>
        <fullName evidence="1">KIB1-4 beta-propeller domain-containing protein</fullName>
    </recommendedName>
</protein>
<accession>A0A2H5N3M9</accession>
<evidence type="ECO:0000313" key="3">
    <source>
        <dbReference type="Proteomes" id="UP000236630"/>
    </source>
</evidence>
<dbReference type="InterPro" id="IPR005174">
    <property type="entry name" value="KIB1-4_b-propeller"/>
</dbReference>
<dbReference type="Gene3D" id="1.20.1280.50">
    <property type="match status" value="1"/>
</dbReference>
<dbReference type="Proteomes" id="UP000236630">
    <property type="component" value="Unassembled WGS sequence"/>
</dbReference>